<evidence type="ECO:0000256" key="1">
    <source>
        <dbReference type="SAM" id="SignalP"/>
    </source>
</evidence>
<dbReference type="InterPro" id="IPR050767">
    <property type="entry name" value="Sel1_AlgK"/>
</dbReference>
<feature type="chain" id="PRO_5046679818" description="Sel1 repeat family protein" evidence="1">
    <location>
        <begin position="30"/>
        <end position="918"/>
    </location>
</feature>
<accession>A0ABX5NVP5</accession>
<comment type="caution">
    <text evidence="2">The sequence shown here is derived from an EMBL/GenBank/DDBJ whole genome shotgun (WGS) entry which is preliminary data.</text>
</comment>
<organism evidence="2 3">
    <name type="scientific">Rhizobium wuzhouense</name>
    <dbReference type="NCBI Taxonomy" id="1986026"/>
    <lineage>
        <taxon>Bacteria</taxon>
        <taxon>Pseudomonadati</taxon>
        <taxon>Pseudomonadota</taxon>
        <taxon>Alphaproteobacteria</taxon>
        <taxon>Hyphomicrobiales</taxon>
        <taxon>Rhizobiaceae</taxon>
        <taxon>Rhizobium/Agrobacterium group</taxon>
        <taxon>Rhizobium</taxon>
    </lineage>
</organism>
<protein>
    <recommendedName>
        <fullName evidence="4">Sel1 repeat family protein</fullName>
    </recommendedName>
</protein>
<keyword evidence="1" id="KW-0732">Signal</keyword>
<proteinExistence type="predicted"/>
<feature type="signal peptide" evidence="1">
    <location>
        <begin position="1"/>
        <end position="29"/>
    </location>
</feature>
<dbReference type="SMART" id="SM00671">
    <property type="entry name" value="SEL1"/>
    <property type="match status" value="10"/>
</dbReference>
<dbReference type="Pfam" id="PF08238">
    <property type="entry name" value="Sel1"/>
    <property type="match status" value="11"/>
</dbReference>
<name>A0ABX5NVP5_9HYPH</name>
<dbReference type="SUPFAM" id="SSF81901">
    <property type="entry name" value="HCP-like"/>
    <property type="match status" value="4"/>
</dbReference>
<dbReference type="PANTHER" id="PTHR11102:SF160">
    <property type="entry name" value="ERAD-ASSOCIATED E3 UBIQUITIN-PROTEIN LIGASE COMPONENT HRD3"/>
    <property type="match status" value="1"/>
</dbReference>
<sequence length="918" mass="98107">MFLGAAMRGLAHILAVGLVLFGLLPSASAAEDADLAARFAKEQALVETLSRSTTPRDQRQLGDLYRDGLIFSADNPIRKADRDAAISAYRRAIELGDNSPSVTVSLGRLLMRQSGGEGFAEIEQALQALALQGNGDATYLLAVDAMENRHVPLELAIPRLEAAAMLGSAAAVNDLLAAGVSVGDTLRQAVLARLTERAEAGQAPAALALFQIYADGLLTERDPQKAMQWLERAAQNDPVTAVEQLGDQYLTGLNVEADPARAADLFRQAARAGGRNAALALGRAAIAETGMPVSSAEARWWLQQASEADVRTASVELSNLDLKIALAFDGAPEERQKLIMAALEPIADDPDALANLANQNWRSAQSEVIGKVLLPLLEKQALDGRTVAALAYNAWLEANGRPLPDAVARALIESLRKTPFVSVGYSNFTVAGLALDGRMSEAVLSRNQAIRLLFKAADDNVGQAMLRLGQLYRQGDQLARSDSFAKRWFIRAGERAVERANWELAEMQAGSRDQAERDEADRFYLTQIDAGDPRGGLAIVAARLRQGTLDGIVLERAKSVIQTPTDTIALASLLFSTGTPGYVQEAAALLSGLRQDELEPGDLVSLGRLKSAMAVTPEQTAMAFSMLEKAAESGSQVARTALAASYLSSVMQRDKVPAAIAMLQQVLVDNPKDPESRLLLARAYMLGIGVERDARKAASLVADVRSENGMRMPKATLLEADWLAFSSAGRNPAKAVALLDAQAARGSSAAERALGEYYLNGFGPAIRPDAAATRMYEAANAGDKEAMAALGHMLLNGYGLNQSREAGLGWLERAANAGNTAAMYELSRVFALRPEAESDTRQAIAWLQKAAERNHPNAAYQLGLAYLTGEWVDKDVTQASVWFERSARSGNLLAARTLKAVREGITAKEAAIVSDTAD</sequence>
<dbReference type="Gene3D" id="1.25.40.10">
    <property type="entry name" value="Tetratricopeptide repeat domain"/>
    <property type="match status" value="3"/>
</dbReference>
<evidence type="ECO:0008006" key="4">
    <source>
        <dbReference type="Google" id="ProtNLM"/>
    </source>
</evidence>
<dbReference type="InterPro" id="IPR006597">
    <property type="entry name" value="Sel1-like"/>
</dbReference>
<dbReference type="InterPro" id="IPR011990">
    <property type="entry name" value="TPR-like_helical_dom_sf"/>
</dbReference>
<evidence type="ECO:0000313" key="2">
    <source>
        <dbReference type="EMBL" id="PYB73932.1"/>
    </source>
</evidence>
<gene>
    <name evidence="2" type="ORF">DMY87_09405</name>
</gene>
<dbReference type="Proteomes" id="UP000247536">
    <property type="component" value="Unassembled WGS sequence"/>
</dbReference>
<dbReference type="EMBL" id="QJRY01000003">
    <property type="protein sequence ID" value="PYB73932.1"/>
    <property type="molecule type" value="Genomic_DNA"/>
</dbReference>
<dbReference type="PANTHER" id="PTHR11102">
    <property type="entry name" value="SEL-1-LIKE PROTEIN"/>
    <property type="match status" value="1"/>
</dbReference>
<keyword evidence="3" id="KW-1185">Reference proteome</keyword>
<evidence type="ECO:0000313" key="3">
    <source>
        <dbReference type="Proteomes" id="UP000247536"/>
    </source>
</evidence>
<reference evidence="2 3" key="1">
    <citation type="submission" date="2018-06" db="EMBL/GenBank/DDBJ databases">
        <title>Rhizobium wuzhouense sp. nov., isolated from roots of Oryza officinalis.</title>
        <authorList>
            <person name="Yuan T."/>
        </authorList>
    </citation>
    <scope>NUCLEOTIDE SEQUENCE [LARGE SCALE GENOMIC DNA]</scope>
    <source>
        <strain evidence="2 3">W44</strain>
    </source>
</reference>